<gene>
    <name evidence="1" type="ORF">METZ01_LOCUS410713</name>
</gene>
<name>A0A382WGR6_9ZZZZ</name>
<reference evidence="1" key="1">
    <citation type="submission" date="2018-05" db="EMBL/GenBank/DDBJ databases">
        <authorList>
            <person name="Lanie J.A."/>
            <person name="Ng W.-L."/>
            <person name="Kazmierczak K.M."/>
            <person name="Andrzejewski T.M."/>
            <person name="Davidsen T.M."/>
            <person name="Wayne K.J."/>
            <person name="Tettelin H."/>
            <person name="Glass J.I."/>
            <person name="Rusch D."/>
            <person name="Podicherti R."/>
            <person name="Tsui H.-C.T."/>
            <person name="Winkler M.E."/>
        </authorList>
    </citation>
    <scope>NUCLEOTIDE SEQUENCE</scope>
</reference>
<dbReference type="EMBL" id="UINC01159647">
    <property type="protein sequence ID" value="SVD57859.1"/>
    <property type="molecule type" value="Genomic_DNA"/>
</dbReference>
<dbReference type="InterPro" id="IPR017850">
    <property type="entry name" value="Alkaline_phosphatase_core_sf"/>
</dbReference>
<feature type="non-terminal residue" evidence="1">
    <location>
        <position position="1"/>
    </location>
</feature>
<organism evidence="1">
    <name type="scientific">marine metagenome</name>
    <dbReference type="NCBI Taxonomy" id="408172"/>
    <lineage>
        <taxon>unclassified sequences</taxon>
        <taxon>metagenomes</taxon>
        <taxon>ecological metagenomes</taxon>
    </lineage>
</organism>
<protein>
    <recommendedName>
        <fullName evidence="2">N-sulphoglucosamine sulphohydrolase C-terminal domain-containing protein</fullName>
    </recommendedName>
</protein>
<accession>A0A382WGR6</accession>
<proteinExistence type="predicted"/>
<dbReference type="Gene3D" id="3.40.720.10">
    <property type="entry name" value="Alkaline Phosphatase, subunit A"/>
    <property type="match status" value="1"/>
</dbReference>
<sequence length="51" mass="5724">FYDLKKDPFEMNNLAGQTDYAGAITETGQLLDKLIKQVDIKPEQIPGAKKK</sequence>
<dbReference type="AlphaFoldDB" id="A0A382WGR6"/>
<dbReference type="SUPFAM" id="SSF53649">
    <property type="entry name" value="Alkaline phosphatase-like"/>
    <property type="match status" value="1"/>
</dbReference>
<evidence type="ECO:0008006" key="2">
    <source>
        <dbReference type="Google" id="ProtNLM"/>
    </source>
</evidence>
<evidence type="ECO:0000313" key="1">
    <source>
        <dbReference type="EMBL" id="SVD57859.1"/>
    </source>
</evidence>